<dbReference type="SUPFAM" id="SSF55909">
    <property type="entry name" value="Pentein"/>
    <property type="match status" value="1"/>
</dbReference>
<dbReference type="PANTHER" id="PTHR31377">
    <property type="entry name" value="AGMATINE DEIMINASE-RELATED"/>
    <property type="match status" value="1"/>
</dbReference>
<name>A0A5B8M901_9MICO</name>
<evidence type="ECO:0000313" key="3">
    <source>
        <dbReference type="Proteomes" id="UP000320216"/>
    </source>
</evidence>
<reference evidence="2 3" key="1">
    <citation type="submission" date="2019-07" db="EMBL/GenBank/DDBJ databases">
        <title>Full genome sequence of Humibacter sp. WJ7-1.</title>
        <authorList>
            <person name="Im W.-T."/>
        </authorList>
    </citation>
    <scope>NUCLEOTIDE SEQUENCE [LARGE SCALE GENOMIC DNA]</scope>
    <source>
        <strain evidence="2 3">WJ7-1</strain>
    </source>
</reference>
<sequence length="337" mass="36688">MPSETAPQQRVWMAFPPGGSYLGEAESLEAARAAWSEVAHSILPFEPVTMVVDPHDFGAARRTLSSDVEIVLAPLDDAWMRDIGPTFVLGDDGRLGAVTWRFNGWGAQEWARWGNDSVIGAFVAARSGARRVLSELVNEGGGIHVDGLGTVLLTETVQLDPHRNPDTSKADVEAELARTIGATNPIWLRRGLYRDAQRFGTRGHVDILATIPSPGRLLVHVQTDAEHPDHEITHEILDTLRASRTPDGEEWDIIELPAPQVLRDDEDFVDYSYVNHLVVNGAVIACTFGDPSDAQARDILAEAYPGREIVGVDARPIFALGGGIHCITQHQPAIVTP</sequence>
<dbReference type="EMBL" id="CP042305">
    <property type="protein sequence ID" value="QDZ16926.1"/>
    <property type="molecule type" value="Genomic_DNA"/>
</dbReference>
<evidence type="ECO:0000313" key="2">
    <source>
        <dbReference type="EMBL" id="QDZ16926.1"/>
    </source>
</evidence>
<dbReference type="RefSeq" id="WP_146322919.1">
    <property type="nucleotide sequence ID" value="NZ_CP042305.1"/>
</dbReference>
<dbReference type="InterPro" id="IPR007466">
    <property type="entry name" value="Peptidyl-Arg-deiminase_porph"/>
</dbReference>
<gene>
    <name evidence="2" type="ORF">FPZ11_15425</name>
</gene>
<dbReference type="PANTHER" id="PTHR31377:SF0">
    <property type="entry name" value="AGMATINE DEIMINASE-RELATED"/>
    <property type="match status" value="1"/>
</dbReference>
<keyword evidence="1" id="KW-0378">Hydrolase</keyword>
<dbReference type="AlphaFoldDB" id="A0A5B8M901"/>
<dbReference type="GO" id="GO:0004668">
    <property type="term" value="F:protein-arginine deiminase activity"/>
    <property type="evidence" value="ECO:0007669"/>
    <property type="project" value="InterPro"/>
</dbReference>
<evidence type="ECO:0000256" key="1">
    <source>
        <dbReference type="ARBA" id="ARBA00022801"/>
    </source>
</evidence>
<dbReference type="GO" id="GO:0009446">
    <property type="term" value="P:putrescine biosynthetic process"/>
    <property type="evidence" value="ECO:0007669"/>
    <property type="project" value="InterPro"/>
</dbReference>
<proteinExistence type="predicted"/>
<dbReference type="Pfam" id="PF04371">
    <property type="entry name" value="PAD_porph"/>
    <property type="match status" value="1"/>
</dbReference>
<accession>A0A5B8M901</accession>
<dbReference type="OrthoDB" id="9808013at2"/>
<organism evidence="2 3">
    <name type="scientific">Humibacter ginsenosidimutans</name>
    <dbReference type="NCBI Taxonomy" id="2599293"/>
    <lineage>
        <taxon>Bacteria</taxon>
        <taxon>Bacillati</taxon>
        <taxon>Actinomycetota</taxon>
        <taxon>Actinomycetes</taxon>
        <taxon>Micrococcales</taxon>
        <taxon>Microbacteriaceae</taxon>
        <taxon>Humibacter</taxon>
    </lineage>
</organism>
<dbReference type="GO" id="GO:0047632">
    <property type="term" value="F:agmatine deiminase activity"/>
    <property type="evidence" value="ECO:0007669"/>
    <property type="project" value="TreeGrafter"/>
</dbReference>
<keyword evidence="3" id="KW-1185">Reference proteome</keyword>
<dbReference type="Proteomes" id="UP000320216">
    <property type="component" value="Chromosome"/>
</dbReference>
<protein>
    <submittedName>
        <fullName evidence="2">Agmatine deiminase family protein</fullName>
    </submittedName>
</protein>
<dbReference type="KEGG" id="huw:FPZ11_15425"/>
<dbReference type="Gene3D" id="3.75.10.10">
    <property type="entry name" value="L-arginine/glycine Amidinotransferase, Chain A"/>
    <property type="match status" value="1"/>
</dbReference>